<gene>
    <name evidence="2" type="ORF">CCAM_LOCUS44627</name>
</gene>
<dbReference type="AlphaFoldDB" id="A0A484NMS3"/>
<evidence type="ECO:0000256" key="1">
    <source>
        <dbReference type="SAM" id="MobiDB-lite"/>
    </source>
</evidence>
<evidence type="ECO:0000313" key="3">
    <source>
        <dbReference type="Proteomes" id="UP000595140"/>
    </source>
</evidence>
<keyword evidence="3" id="KW-1185">Reference proteome</keyword>
<sequence>MATRSKPKNVQTANMTDIYPGNVKEGPHQPSTLSSINNQRPLARYVAGTVSIRCPRAATREGTAEAAMAEAVASLF</sequence>
<name>A0A484NMS3_9ASTE</name>
<proteinExistence type="predicted"/>
<accession>A0A484NMS3</accession>
<dbReference type="EMBL" id="OOIL02006840">
    <property type="protein sequence ID" value="VFR02852.1"/>
    <property type="molecule type" value="Genomic_DNA"/>
</dbReference>
<feature type="region of interest" description="Disordered" evidence="1">
    <location>
        <begin position="1"/>
        <end position="37"/>
    </location>
</feature>
<protein>
    <submittedName>
        <fullName evidence="2">Uncharacterized protein</fullName>
    </submittedName>
</protein>
<reference evidence="2 3" key="1">
    <citation type="submission" date="2018-04" db="EMBL/GenBank/DDBJ databases">
        <authorList>
            <person name="Vogel A."/>
        </authorList>
    </citation>
    <scope>NUCLEOTIDE SEQUENCE [LARGE SCALE GENOMIC DNA]</scope>
</reference>
<organism evidence="2 3">
    <name type="scientific">Cuscuta campestris</name>
    <dbReference type="NCBI Taxonomy" id="132261"/>
    <lineage>
        <taxon>Eukaryota</taxon>
        <taxon>Viridiplantae</taxon>
        <taxon>Streptophyta</taxon>
        <taxon>Embryophyta</taxon>
        <taxon>Tracheophyta</taxon>
        <taxon>Spermatophyta</taxon>
        <taxon>Magnoliopsida</taxon>
        <taxon>eudicotyledons</taxon>
        <taxon>Gunneridae</taxon>
        <taxon>Pentapetalae</taxon>
        <taxon>asterids</taxon>
        <taxon>lamiids</taxon>
        <taxon>Solanales</taxon>
        <taxon>Convolvulaceae</taxon>
        <taxon>Cuscuteae</taxon>
        <taxon>Cuscuta</taxon>
        <taxon>Cuscuta subgen. Grammica</taxon>
        <taxon>Cuscuta sect. Cleistogrammica</taxon>
    </lineage>
</organism>
<evidence type="ECO:0000313" key="2">
    <source>
        <dbReference type="EMBL" id="VFR02852.1"/>
    </source>
</evidence>
<dbReference type="Proteomes" id="UP000595140">
    <property type="component" value="Unassembled WGS sequence"/>
</dbReference>